<dbReference type="RefSeq" id="WP_081147525.1">
    <property type="nucleotide sequence ID" value="NZ_LVYD01000044.1"/>
</dbReference>
<keyword evidence="1" id="KW-1133">Transmembrane helix</keyword>
<accession>A0A1V9FZR8</accession>
<feature type="transmembrane region" description="Helical" evidence="1">
    <location>
        <begin position="158"/>
        <end position="179"/>
    </location>
</feature>
<gene>
    <name evidence="2" type="ORF">A3860_23275</name>
</gene>
<keyword evidence="1" id="KW-0812">Transmembrane</keyword>
<keyword evidence="3" id="KW-1185">Reference proteome</keyword>
<organism evidence="2 3">
    <name type="scientific">Niastella vici</name>
    <dbReference type="NCBI Taxonomy" id="1703345"/>
    <lineage>
        <taxon>Bacteria</taxon>
        <taxon>Pseudomonadati</taxon>
        <taxon>Bacteroidota</taxon>
        <taxon>Chitinophagia</taxon>
        <taxon>Chitinophagales</taxon>
        <taxon>Chitinophagaceae</taxon>
        <taxon>Niastella</taxon>
    </lineage>
</organism>
<dbReference type="AlphaFoldDB" id="A0A1V9FZR8"/>
<evidence type="ECO:0000313" key="3">
    <source>
        <dbReference type="Proteomes" id="UP000192796"/>
    </source>
</evidence>
<name>A0A1V9FZR8_9BACT</name>
<reference evidence="2 3" key="1">
    <citation type="submission" date="2016-03" db="EMBL/GenBank/DDBJ databases">
        <title>Niastella vici sp. nov., isolated from farmland soil.</title>
        <authorList>
            <person name="Chen L."/>
            <person name="Wang D."/>
            <person name="Yang S."/>
            <person name="Wang G."/>
        </authorList>
    </citation>
    <scope>NUCLEOTIDE SEQUENCE [LARGE SCALE GENOMIC DNA]</scope>
    <source>
        <strain evidence="2 3">DJ57</strain>
    </source>
</reference>
<comment type="caution">
    <text evidence="2">The sequence shown here is derived from an EMBL/GenBank/DDBJ whole genome shotgun (WGS) entry which is preliminary data.</text>
</comment>
<dbReference type="EMBL" id="LVYD01000044">
    <property type="protein sequence ID" value="OQP63861.1"/>
    <property type="molecule type" value="Genomic_DNA"/>
</dbReference>
<evidence type="ECO:0008006" key="4">
    <source>
        <dbReference type="Google" id="ProtNLM"/>
    </source>
</evidence>
<evidence type="ECO:0000256" key="1">
    <source>
        <dbReference type="SAM" id="Phobius"/>
    </source>
</evidence>
<keyword evidence="1" id="KW-0472">Membrane</keyword>
<sequence length="198" mass="22488">MNILIYILVFVSSLAVDIVPFIGPPAWIVMVFFQIKFGLNIWIVLIFGVVGSAAGRYLYSTYIYLLSKRFIKSQKNDDLQFIGGKLSTNSWKVQLFVILYTLIPLPSTPLFTAAGCSRIKTLYLIPAFFLGKFISDAVMVFTGNYVAYNIDSIVHGLLSWNLLVGTIIGLLLIGLFLFIDWKKLLQEKKFTVHFNIWK</sequence>
<evidence type="ECO:0000313" key="2">
    <source>
        <dbReference type="EMBL" id="OQP63861.1"/>
    </source>
</evidence>
<proteinExistence type="predicted"/>
<protein>
    <recommendedName>
        <fullName evidence="4">TVP38/TMEM64 family membrane protein</fullName>
    </recommendedName>
</protein>
<dbReference type="OrthoDB" id="794624at2"/>
<dbReference type="Proteomes" id="UP000192796">
    <property type="component" value="Unassembled WGS sequence"/>
</dbReference>
<feature type="transmembrane region" description="Helical" evidence="1">
    <location>
        <begin position="122"/>
        <end position="146"/>
    </location>
</feature>
<feature type="transmembrane region" description="Helical" evidence="1">
    <location>
        <begin position="39"/>
        <end position="59"/>
    </location>
</feature>